<sequence>MMYLLLLLGVARCGRGRLIPRLIGRSGGALIRSRVTNGAYTDNSSSIYSTGKKAWYTLLARSPRVSCASLFRKAMEPLPEQRGMKREDYYYYYYYYYQTKTHPSIGFVTSLLPPCVARYLPTWRSNMAG</sequence>
<keyword evidence="1" id="KW-0732">Signal</keyword>
<proteinExistence type="predicted"/>
<name>A0AAD8Q4G2_9PEZI</name>
<dbReference type="GeneID" id="85449446"/>
<feature type="chain" id="PRO_5042284613" description="Secreted protein" evidence="1">
    <location>
        <begin position="17"/>
        <end position="129"/>
    </location>
</feature>
<comment type="caution">
    <text evidence="2">The sequence shown here is derived from an EMBL/GenBank/DDBJ whole genome shotgun (WGS) entry which is preliminary data.</text>
</comment>
<accession>A0AAD8Q4G2</accession>
<reference evidence="2" key="1">
    <citation type="submission" date="2021-06" db="EMBL/GenBank/DDBJ databases">
        <title>Comparative genomics, transcriptomics and evolutionary studies reveal genomic signatures of adaptation to plant cell wall in hemibiotrophic fungi.</title>
        <authorList>
            <consortium name="DOE Joint Genome Institute"/>
            <person name="Baroncelli R."/>
            <person name="Diaz J.F."/>
            <person name="Benocci T."/>
            <person name="Peng M."/>
            <person name="Battaglia E."/>
            <person name="Haridas S."/>
            <person name="Andreopoulos W."/>
            <person name="Labutti K."/>
            <person name="Pangilinan J."/>
            <person name="Floch G.L."/>
            <person name="Makela M.R."/>
            <person name="Henrissat B."/>
            <person name="Grigoriev I.V."/>
            <person name="Crouch J.A."/>
            <person name="De Vries R.P."/>
            <person name="Sukno S.A."/>
            <person name="Thon M.R."/>
        </authorList>
    </citation>
    <scope>NUCLEOTIDE SEQUENCE</scope>
    <source>
        <strain evidence="2">CBS 125086</strain>
    </source>
</reference>
<evidence type="ECO:0000313" key="2">
    <source>
        <dbReference type="EMBL" id="KAK1595756.1"/>
    </source>
</evidence>
<feature type="signal peptide" evidence="1">
    <location>
        <begin position="1"/>
        <end position="16"/>
    </location>
</feature>
<evidence type="ECO:0000313" key="3">
    <source>
        <dbReference type="Proteomes" id="UP001230504"/>
    </source>
</evidence>
<dbReference type="RefSeq" id="XP_060416733.1">
    <property type="nucleotide sequence ID" value="XM_060565206.1"/>
</dbReference>
<dbReference type="AlphaFoldDB" id="A0AAD8Q4G2"/>
<evidence type="ECO:0000256" key="1">
    <source>
        <dbReference type="SAM" id="SignalP"/>
    </source>
</evidence>
<evidence type="ECO:0008006" key="4">
    <source>
        <dbReference type="Google" id="ProtNLM"/>
    </source>
</evidence>
<protein>
    <recommendedName>
        <fullName evidence="4">Secreted protein</fullName>
    </recommendedName>
</protein>
<gene>
    <name evidence="2" type="ORF">LY79DRAFT_90852</name>
</gene>
<organism evidence="2 3">
    <name type="scientific">Colletotrichum navitas</name>
    <dbReference type="NCBI Taxonomy" id="681940"/>
    <lineage>
        <taxon>Eukaryota</taxon>
        <taxon>Fungi</taxon>
        <taxon>Dikarya</taxon>
        <taxon>Ascomycota</taxon>
        <taxon>Pezizomycotina</taxon>
        <taxon>Sordariomycetes</taxon>
        <taxon>Hypocreomycetidae</taxon>
        <taxon>Glomerellales</taxon>
        <taxon>Glomerellaceae</taxon>
        <taxon>Colletotrichum</taxon>
        <taxon>Colletotrichum graminicola species complex</taxon>
    </lineage>
</organism>
<dbReference type="Proteomes" id="UP001230504">
    <property type="component" value="Unassembled WGS sequence"/>
</dbReference>
<dbReference type="EMBL" id="JAHLJV010000014">
    <property type="protein sequence ID" value="KAK1595756.1"/>
    <property type="molecule type" value="Genomic_DNA"/>
</dbReference>
<keyword evidence="3" id="KW-1185">Reference proteome</keyword>